<dbReference type="Proteomes" id="UP000551501">
    <property type="component" value="Unassembled WGS sequence"/>
</dbReference>
<dbReference type="RefSeq" id="WP_343067551.1">
    <property type="nucleotide sequence ID" value="NZ_BAABHL010000001.1"/>
</dbReference>
<dbReference type="InterPro" id="IPR018910">
    <property type="entry name" value="LpqB_C"/>
</dbReference>
<gene>
    <name evidence="5" type="ORF">BKA16_004186</name>
</gene>
<feature type="region of interest" description="Disordered" evidence="1">
    <location>
        <begin position="37"/>
        <end position="62"/>
    </location>
</feature>
<sequence>MTGRSSMRAARAGVAVLLVIAAAVLAGCVSVPDSSAPQPIGTFSRKDPAGAVPVPRRSDDPETLSRNFLKAMADPSSGHRAARKFLTSTASGRWDDQGGTTIVDNVGVVIDERTESAVRLRITADKVGVLSDAGQLLPADGQMVMPVSLTRVRGSWRVSGDLPRGAVTDRGQFLIAYRQVNLYFPDRTMTRLVTDPRWLFGASTDPTDAVSLLLRGPSPDLAGAIGSGADRGASLSGQVTVDGDSVIVNLDNVSDDDTRNRTVLAAQLIWTLDSADVTGTYVLNADDAPLVPGHNGGWRTADVASFEPDSEHGPLPLHLVYKGALVRSTAGHTIPVPGELGATRDVRAAAVTVDSRRAAAVLARGPRPTLVEGPYGGEPTEIASGTTITSPSYGADQSTGYAIIDGRPIQWSYNAQGAPSIVDLDVSAVRAAVPGPITALRVAPDGVRVALVVAGRPMLAALTTNERGVPSLTGVRPAALDIDTAVQDIAWSGSTVMYAVRSGDDSPVMRIALAGGPAVGLVAGNLKPPLTAVGAGEDTVYVADTQGVQQLGTGSGRPDQYWTAVTAEPVPDTIPVVPAG</sequence>
<dbReference type="Pfam" id="PF25976">
    <property type="entry name" value="LpqB_N"/>
    <property type="match status" value="1"/>
</dbReference>
<dbReference type="Pfam" id="PF10646">
    <property type="entry name" value="Germane"/>
    <property type="match status" value="1"/>
</dbReference>
<proteinExistence type="predicted"/>
<dbReference type="InterPro" id="IPR059026">
    <property type="entry name" value="LpqB_N"/>
</dbReference>
<reference evidence="5 6" key="1">
    <citation type="submission" date="2020-08" db="EMBL/GenBank/DDBJ databases">
        <title>Sequencing the genomes of 1000 actinobacteria strains.</title>
        <authorList>
            <person name="Klenk H.-P."/>
        </authorList>
    </citation>
    <scope>NUCLEOTIDE SEQUENCE [LARGE SCALE GENOMIC DNA]</scope>
    <source>
        <strain evidence="5 6">DSM 45298</strain>
    </source>
</reference>
<feature type="domain" description="Lipoprotein LpqB C-terminal" evidence="3">
    <location>
        <begin position="323"/>
        <end position="578"/>
    </location>
</feature>
<keyword evidence="6" id="KW-1185">Reference proteome</keyword>
<accession>A0A840F4S5</accession>
<dbReference type="EMBL" id="JACIFP010000001">
    <property type="protein sequence ID" value="MBB4137634.1"/>
    <property type="molecule type" value="Genomic_DNA"/>
</dbReference>
<evidence type="ECO:0000259" key="2">
    <source>
        <dbReference type="Pfam" id="PF10646"/>
    </source>
</evidence>
<dbReference type="AlphaFoldDB" id="A0A840F4S5"/>
<dbReference type="Pfam" id="PF10647">
    <property type="entry name" value="Gmad1"/>
    <property type="match status" value="1"/>
</dbReference>
<name>A0A840F4S5_9ACTN</name>
<dbReference type="InterPro" id="IPR019606">
    <property type="entry name" value="GerMN"/>
</dbReference>
<evidence type="ECO:0000259" key="3">
    <source>
        <dbReference type="Pfam" id="PF10647"/>
    </source>
</evidence>
<comment type="caution">
    <text evidence="5">The sequence shown here is derived from an EMBL/GenBank/DDBJ whole genome shotgun (WGS) entry which is preliminary data.</text>
</comment>
<protein>
    <recommendedName>
        <fullName evidence="7">Lipoprotein LpqB</fullName>
    </recommendedName>
</protein>
<evidence type="ECO:0008006" key="7">
    <source>
        <dbReference type="Google" id="ProtNLM"/>
    </source>
</evidence>
<evidence type="ECO:0000313" key="5">
    <source>
        <dbReference type="EMBL" id="MBB4137634.1"/>
    </source>
</evidence>
<feature type="region of interest" description="Disordered" evidence="1">
    <location>
        <begin position="370"/>
        <end position="391"/>
    </location>
</feature>
<evidence type="ECO:0000259" key="4">
    <source>
        <dbReference type="Pfam" id="PF25976"/>
    </source>
</evidence>
<dbReference type="PROSITE" id="PS51257">
    <property type="entry name" value="PROKAR_LIPOPROTEIN"/>
    <property type="match status" value="1"/>
</dbReference>
<organism evidence="5 6">
    <name type="scientific">Gordonia humi</name>
    <dbReference type="NCBI Taxonomy" id="686429"/>
    <lineage>
        <taxon>Bacteria</taxon>
        <taxon>Bacillati</taxon>
        <taxon>Actinomycetota</taxon>
        <taxon>Actinomycetes</taxon>
        <taxon>Mycobacteriales</taxon>
        <taxon>Gordoniaceae</taxon>
        <taxon>Gordonia</taxon>
    </lineage>
</organism>
<feature type="domain" description="GerMN" evidence="2">
    <location>
        <begin position="181"/>
        <end position="290"/>
    </location>
</feature>
<evidence type="ECO:0000256" key="1">
    <source>
        <dbReference type="SAM" id="MobiDB-lite"/>
    </source>
</evidence>
<evidence type="ECO:0000313" key="6">
    <source>
        <dbReference type="Proteomes" id="UP000551501"/>
    </source>
</evidence>
<feature type="domain" description="Lipoprotein LpqB N-terminal" evidence="4">
    <location>
        <begin position="55"/>
        <end position="173"/>
    </location>
</feature>